<gene>
    <name evidence="1" type="ORF">DY000_02024244</name>
</gene>
<comment type="caution">
    <text evidence="1">The sequence shown here is derived from an EMBL/GenBank/DDBJ whole genome shotgun (WGS) entry which is preliminary data.</text>
</comment>
<protein>
    <recommendedName>
        <fullName evidence="3">VAN3-binding protein-like auxin canalisation domain-containing protein</fullName>
    </recommendedName>
</protein>
<evidence type="ECO:0008006" key="3">
    <source>
        <dbReference type="Google" id="ProtNLM"/>
    </source>
</evidence>
<name>A0ABQ7ECL3_BRACR</name>
<proteinExistence type="predicted"/>
<organism evidence="1 2">
    <name type="scientific">Brassica cretica</name>
    <name type="common">Mustard</name>
    <dbReference type="NCBI Taxonomy" id="69181"/>
    <lineage>
        <taxon>Eukaryota</taxon>
        <taxon>Viridiplantae</taxon>
        <taxon>Streptophyta</taxon>
        <taxon>Embryophyta</taxon>
        <taxon>Tracheophyta</taxon>
        <taxon>Spermatophyta</taxon>
        <taxon>Magnoliopsida</taxon>
        <taxon>eudicotyledons</taxon>
        <taxon>Gunneridae</taxon>
        <taxon>Pentapetalae</taxon>
        <taxon>rosids</taxon>
        <taxon>malvids</taxon>
        <taxon>Brassicales</taxon>
        <taxon>Brassicaceae</taxon>
        <taxon>Brassiceae</taxon>
        <taxon>Brassica</taxon>
    </lineage>
</organism>
<evidence type="ECO:0000313" key="2">
    <source>
        <dbReference type="Proteomes" id="UP000266723"/>
    </source>
</evidence>
<accession>A0ABQ7ECL3</accession>
<dbReference type="EMBL" id="QGKV02000299">
    <property type="protein sequence ID" value="KAF3594943.1"/>
    <property type="molecule type" value="Genomic_DNA"/>
</dbReference>
<keyword evidence="2" id="KW-1185">Reference proteome</keyword>
<dbReference type="Proteomes" id="UP000266723">
    <property type="component" value="Unassembled WGS sequence"/>
</dbReference>
<evidence type="ECO:0000313" key="1">
    <source>
        <dbReference type="EMBL" id="KAF3594943.1"/>
    </source>
</evidence>
<sequence>MSVRISLFSCSEHGSGVPSRVDETGTGDPTSTLIHSTISTMINGTTSMSTNSTTSASIDGTPSESIDITISASIDINSCCRSTPIEIPERSSCTQDIADSTLGARLAKIISMVTSSATGCCMTGSGIGNGAGVGTGQLQDLETGAAIWLFGIAELSAI</sequence>
<reference evidence="1 2" key="1">
    <citation type="journal article" date="2020" name="BMC Genomics">
        <title>Intraspecific diversification of the crop wild relative Brassica cretica Lam. using demographic model selection.</title>
        <authorList>
            <person name="Kioukis A."/>
            <person name="Michalopoulou V.A."/>
            <person name="Briers L."/>
            <person name="Pirintsos S."/>
            <person name="Studholme D.J."/>
            <person name="Pavlidis P."/>
            <person name="Sarris P.F."/>
        </authorList>
    </citation>
    <scope>NUCLEOTIDE SEQUENCE [LARGE SCALE GENOMIC DNA]</scope>
    <source>
        <strain evidence="2">cv. PFS-1207/04</strain>
    </source>
</reference>